<comment type="subcellular location">
    <subcellularLocation>
        <location evidence="2">Cell membrane</location>
    </subcellularLocation>
</comment>
<dbReference type="InterPro" id="IPR050736">
    <property type="entry name" value="Sensor_HK_Regulatory"/>
</dbReference>
<evidence type="ECO:0000256" key="4">
    <source>
        <dbReference type="ARBA" id="ARBA00022553"/>
    </source>
</evidence>
<dbReference type="Pfam" id="PF00512">
    <property type="entry name" value="HisKA"/>
    <property type="match status" value="1"/>
</dbReference>
<evidence type="ECO:0000313" key="11">
    <source>
        <dbReference type="Proteomes" id="UP001596524"/>
    </source>
</evidence>
<dbReference type="InterPro" id="IPR036097">
    <property type="entry name" value="HisK_dim/P_sf"/>
</dbReference>
<dbReference type="PANTHER" id="PTHR43711">
    <property type="entry name" value="TWO-COMPONENT HISTIDINE KINASE"/>
    <property type="match status" value="1"/>
</dbReference>
<evidence type="ECO:0000256" key="2">
    <source>
        <dbReference type="ARBA" id="ARBA00004236"/>
    </source>
</evidence>
<keyword evidence="8" id="KW-0472">Membrane</keyword>
<feature type="transmembrane region" description="Helical" evidence="8">
    <location>
        <begin position="125"/>
        <end position="144"/>
    </location>
</feature>
<dbReference type="InterPro" id="IPR004358">
    <property type="entry name" value="Sig_transdc_His_kin-like_C"/>
</dbReference>
<feature type="transmembrane region" description="Helical" evidence="8">
    <location>
        <begin position="26"/>
        <end position="45"/>
    </location>
</feature>
<comment type="catalytic activity">
    <reaction evidence="1">
        <text>ATP + protein L-histidine = ADP + protein N-phospho-L-histidine.</text>
        <dbReference type="EC" id="2.7.13.3"/>
    </reaction>
</comment>
<evidence type="ECO:0000259" key="9">
    <source>
        <dbReference type="PROSITE" id="PS50109"/>
    </source>
</evidence>
<evidence type="ECO:0000256" key="7">
    <source>
        <dbReference type="ARBA" id="ARBA00023012"/>
    </source>
</evidence>
<keyword evidence="5" id="KW-0808">Transferase</keyword>
<keyword evidence="6 10" id="KW-0418">Kinase</keyword>
<dbReference type="SUPFAM" id="SSF55874">
    <property type="entry name" value="ATPase domain of HSP90 chaperone/DNA topoisomerase II/histidine kinase"/>
    <property type="match status" value="1"/>
</dbReference>
<evidence type="ECO:0000313" key="10">
    <source>
        <dbReference type="EMBL" id="MFC7362989.1"/>
    </source>
</evidence>
<evidence type="ECO:0000256" key="3">
    <source>
        <dbReference type="ARBA" id="ARBA00012438"/>
    </source>
</evidence>
<proteinExistence type="predicted"/>
<dbReference type="Gene3D" id="1.10.287.130">
    <property type="match status" value="1"/>
</dbReference>
<dbReference type="GO" id="GO:0016301">
    <property type="term" value="F:kinase activity"/>
    <property type="evidence" value="ECO:0007669"/>
    <property type="project" value="UniProtKB-KW"/>
</dbReference>
<dbReference type="InterPro" id="IPR036890">
    <property type="entry name" value="HATPase_C_sf"/>
</dbReference>
<dbReference type="CDD" id="cd00082">
    <property type="entry name" value="HisKA"/>
    <property type="match status" value="1"/>
</dbReference>
<dbReference type="EC" id="2.7.13.3" evidence="3"/>
<dbReference type="SUPFAM" id="SSF47384">
    <property type="entry name" value="Homodimeric domain of signal transducing histidine kinase"/>
    <property type="match status" value="1"/>
</dbReference>
<dbReference type="SMART" id="SM00388">
    <property type="entry name" value="HisKA"/>
    <property type="match status" value="1"/>
</dbReference>
<dbReference type="Proteomes" id="UP001596524">
    <property type="component" value="Unassembled WGS sequence"/>
</dbReference>
<dbReference type="RefSeq" id="WP_255891372.1">
    <property type="nucleotide sequence ID" value="NZ_JAFMZM010000004.1"/>
</dbReference>
<organism evidence="10 11">
    <name type="scientific">Nocardioides astragali</name>
    <dbReference type="NCBI Taxonomy" id="1776736"/>
    <lineage>
        <taxon>Bacteria</taxon>
        <taxon>Bacillati</taxon>
        <taxon>Actinomycetota</taxon>
        <taxon>Actinomycetes</taxon>
        <taxon>Propionibacteriales</taxon>
        <taxon>Nocardioidaceae</taxon>
        <taxon>Nocardioides</taxon>
    </lineage>
</organism>
<dbReference type="InterPro" id="IPR003661">
    <property type="entry name" value="HisK_dim/P_dom"/>
</dbReference>
<feature type="transmembrane region" description="Helical" evidence="8">
    <location>
        <begin position="89"/>
        <end position="113"/>
    </location>
</feature>
<comment type="caution">
    <text evidence="10">The sequence shown here is derived from an EMBL/GenBank/DDBJ whole genome shotgun (WGS) entry which is preliminary data.</text>
</comment>
<keyword evidence="11" id="KW-1185">Reference proteome</keyword>
<evidence type="ECO:0000256" key="5">
    <source>
        <dbReference type="ARBA" id="ARBA00022679"/>
    </source>
</evidence>
<gene>
    <name evidence="10" type="ORF">ACFQO6_22155</name>
</gene>
<dbReference type="InterPro" id="IPR003594">
    <property type="entry name" value="HATPase_dom"/>
</dbReference>
<dbReference type="PROSITE" id="PS50109">
    <property type="entry name" value="HIS_KIN"/>
    <property type="match status" value="1"/>
</dbReference>
<dbReference type="SMART" id="SM00387">
    <property type="entry name" value="HATPase_c"/>
    <property type="match status" value="1"/>
</dbReference>
<dbReference type="PRINTS" id="PR00344">
    <property type="entry name" value="BCTRLSENSOR"/>
</dbReference>
<evidence type="ECO:0000256" key="1">
    <source>
        <dbReference type="ARBA" id="ARBA00000085"/>
    </source>
</evidence>
<name>A0ABW2NAT1_9ACTN</name>
<keyword evidence="8" id="KW-1133">Transmembrane helix</keyword>
<reference evidence="11" key="1">
    <citation type="journal article" date="2019" name="Int. J. Syst. Evol. Microbiol.">
        <title>The Global Catalogue of Microorganisms (GCM) 10K type strain sequencing project: providing services to taxonomists for standard genome sequencing and annotation.</title>
        <authorList>
            <consortium name="The Broad Institute Genomics Platform"/>
            <consortium name="The Broad Institute Genome Sequencing Center for Infectious Disease"/>
            <person name="Wu L."/>
            <person name="Ma J."/>
        </authorList>
    </citation>
    <scope>NUCLEOTIDE SEQUENCE [LARGE SCALE GENOMIC DNA]</scope>
    <source>
        <strain evidence="11">FCH27</strain>
    </source>
</reference>
<feature type="domain" description="Histidine kinase" evidence="9">
    <location>
        <begin position="281"/>
        <end position="492"/>
    </location>
</feature>
<dbReference type="EMBL" id="JBHTCH010000028">
    <property type="protein sequence ID" value="MFC7362989.1"/>
    <property type="molecule type" value="Genomic_DNA"/>
</dbReference>
<accession>A0ABW2NAT1</accession>
<keyword evidence="4" id="KW-0597">Phosphoprotein</keyword>
<keyword evidence="7" id="KW-0902">Two-component regulatory system</keyword>
<dbReference type="PANTHER" id="PTHR43711:SF1">
    <property type="entry name" value="HISTIDINE KINASE 1"/>
    <property type="match status" value="1"/>
</dbReference>
<dbReference type="InterPro" id="IPR005467">
    <property type="entry name" value="His_kinase_dom"/>
</dbReference>
<keyword evidence="8" id="KW-0812">Transmembrane</keyword>
<protein>
    <recommendedName>
        <fullName evidence="3">histidine kinase</fullName>
        <ecNumber evidence="3">2.7.13.3</ecNumber>
    </recommendedName>
</protein>
<dbReference type="Gene3D" id="3.30.565.10">
    <property type="entry name" value="Histidine kinase-like ATPase, C-terminal domain"/>
    <property type="match status" value="1"/>
</dbReference>
<sequence>MTSLGESAAGRGPWAEFWTAPPAVRVYLAAVGVAAVVLPFGLRGIGPHDPSWADVGTATMLVLVSVLNVEIGRRLAGGLARTHQPHKALSAWAFASALLLPTPWLLVVVPLTYAHARWRGIRVPLWKWFGSGAYLVLAALAAAATRHATLGDTTNWMAGDGRQGILAMLVAALAFLAVESLLFAGSAVLGSAEDEAWLRQTLSGMSFYATEVGVLLIGGLLAAVWTGGAWFVLLFVPIYALGQRAALHEPLRERAETAMQLAARNHDLELANQFKIDLMGVLGHEIGNPLTAILAHAEMGPDAADSGDTAFVSESFAVMARNAHQIRRVLHDLLGLVSSDRGALTAYPEPTRLHPHLTAAATSQRPEARPTVECPEDLSVLVQPGHLDQMLANLLTNAVKYAGGASRVTARTDGAGVVEISVVDHGPGVPEAFRDHLFERFSREADTAGKVMGAGLGLFITRELARANGGDVTHRPAHPRGAQFSILLPQGFTQPSSP</sequence>
<evidence type="ECO:0000256" key="6">
    <source>
        <dbReference type="ARBA" id="ARBA00022777"/>
    </source>
</evidence>
<dbReference type="CDD" id="cd00075">
    <property type="entry name" value="HATPase"/>
    <property type="match status" value="1"/>
</dbReference>
<evidence type="ECO:0000256" key="8">
    <source>
        <dbReference type="SAM" id="Phobius"/>
    </source>
</evidence>
<dbReference type="Pfam" id="PF02518">
    <property type="entry name" value="HATPase_c"/>
    <property type="match status" value="1"/>
</dbReference>
<feature type="transmembrane region" description="Helical" evidence="8">
    <location>
        <begin position="212"/>
        <end position="242"/>
    </location>
</feature>
<feature type="transmembrane region" description="Helical" evidence="8">
    <location>
        <begin position="165"/>
        <end position="192"/>
    </location>
</feature>